<feature type="region of interest" description="Disordered" evidence="1">
    <location>
        <begin position="1"/>
        <end position="58"/>
    </location>
</feature>
<name>D4D4J0_TRIVH</name>
<evidence type="ECO:0000313" key="2">
    <source>
        <dbReference type="EMBL" id="EFE43192.1"/>
    </source>
</evidence>
<sequence length="91" mass="9756">MEVEAAETAEKKKKQSRNRNAPRDEEDDARHGCCSRTVSSPTRGRHLPSGTPSCAPGAAATASLSLPVTVHRLADSGLQKETRKSNEKAKT</sequence>
<evidence type="ECO:0000313" key="3">
    <source>
        <dbReference type="Proteomes" id="UP000008383"/>
    </source>
</evidence>
<keyword evidence="3" id="KW-1185">Reference proteome</keyword>
<dbReference type="KEGG" id="tve:TRV_02007"/>
<dbReference type="RefSeq" id="XP_003023810.1">
    <property type="nucleotide sequence ID" value="XM_003023764.1"/>
</dbReference>
<dbReference type="EMBL" id="ACYE01000105">
    <property type="protein sequence ID" value="EFE43192.1"/>
    <property type="molecule type" value="Genomic_DNA"/>
</dbReference>
<dbReference type="HOGENOM" id="CLU_2428652_0_0_1"/>
<protein>
    <submittedName>
        <fullName evidence="2">Uncharacterized protein</fullName>
    </submittedName>
</protein>
<reference evidence="3" key="1">
    <citation type="journal article" date="2011" name="Genome Biol.">
        <title>Comparative and functional genomics provide insights into the pathogenicity of dermatophytic fungi.</title>
        <authorList>
            <person name="Burmester A."/>
            <person name="Shelest E."/>
            <person name="Gloeckner G."/>
            <person name="Heddergott C."/>
            <person name="Schindler S."/>
            <person name="Staib P."/>
            <person name="Heidel A."/>
            <person name="Felder M."/>
            <person name="Petzold A."/>
            <person name="Szafranski K."/>
            <person name="Feuermann M."/>
            <person name="Pedruzzi I."/>
            <person name="Priebe S."/>
            <person name="Groth M."/>
            <person name="Winkler R."/>
            <person name="Li W."/>
            <person name="Kniemeyer O."/>
            <person name="Schroeckh V."/>
            <person name="Hertweck C."/>
            <person name="Hube B."/>
            <person name="White T.C."/>
            <person name="Platzer M."/>
            <person name="Guthke R."/>
            <person name="Heitman J."/>
            <person name="Woestemeyer J."/>
            <person name="Zipfel P.F."/>
            <person name="Monod M."/>
            <person name="Brakhage A.A."/>
        </authorList>
    </citation>
    <scope>NUCLEOTIDE SEQUENCE [LARGE SCALE GENOMIC DNA]</scope>
    <source>
        <strain evidence="3">HKI 0517</strain>
    </source>
</reference>
<gene>
    <name evidence="2" type="ORF">TRV_02007</name>
</gene>
<dbReference type="GeneID" id="9582383"/>
<organism evidence="2 3">
    <name type="scientific">Trichophyton verrucosum (strain HKI 0517)</name>
    <dbReference type="NCBI Taxonomy" id="663202"/>
    <lineage>
        <taxon>Eukaryota</taxon>
        <taxon>Fungi</taxon>
        <taxon>Dikarya</taxon>
        <taxon>Ascomycota</taxon>
        <taxon>Pezizomycotina</taxon>
        <taxon>Eurotiomycetes</taxon>
        <taxon>Eurotiomycetidae</taxon>
        <taxon>Onygenales</taxon>
        <taxon>Arthrodermataceae</taxon>
        <taxon>Trichophyton</taxon>
    </lineage>
</organism>
<comment type="caution">
    <text evidence="2">The sequence shown here is derived from an EMBL/GenBank/DDBJ whole genome shotgun (WGS) entry which is preliminary data.</text>
</comment>
<dbReference type="Proteomes" id="UP000008383">
    <property type="component" value="Unassembled WGS sequence"/>
</dbReference>
<proteinExistence type="predicted"/>
<dbReference type="AlphaFoldDB" id="D4D4J0"/>
<evidence type="ECO:0000256" key="1">
    <source>
        <dbReference type="SAM" id="MobiDB-lite"/>
    </source>
</evidence>
<accession>D4D4J0</accession>